<proteinExistence type="inferred from homology"/>
<dbReference type="Proteomes" id="UP000214975">
    <property type="component" value="Chromosome"/>
</dbReference>
<evidence type="ECO:0000313" key="3">
    <source>
        <dbReference type="EMBL" id="AST58728.1"/>
    </source>
</evidence>
<dbReference type="InterPro" id="IPR010273">
    <property type="entry name" value="DUF881"/>
</dbReference>
<keyword evidence="2" id="KW-0175">Coiled coil</keyword>
<dbReference type="Proteomes" id="UP000215301">
    <property type="component" value="Unassembled WGS sequence"/>
</dbReference>
<name>A0A231VIG3_THETR</name>
<dbReference type="Pfam" id="PF05949">
    <property type="entry name" value="DUF881"/>
    <property type="match status" value="1"/>
</dbReference>
<dbReference type="PANTHER" id="PTHR37313">
    <property type="entry name" value="UPF0749 PROTEIN RV1825"/>
    <property type="match status" value="1"/>
</dbReference>
<comment type="similarity">
    <text evidence="1">Belongs to the UPF0749 family.</text>
</comment>
<gene>
    <name evidence="4" type="ORF">CE561_06295</name>
    <name evidence="3" type="ORF">Thert_02927</name>
</gene>
<protein>
    <recommendedName>
        <fullName evidence="7">Division initiation protein</fullName>
    </recommendedName>
</protein>
<evidence type="ECO:0000256" key="1">
    <source>
        <dbReference type="ARBA" id="ARBA00009108"/>
    </source>
</evidence>
<evidence type="ECO:0000313" key="4">
    <source>
        <dbReference type="EMBL" id="OXT07838.1"/>
    </source>
</evidence>
<reference evidence="4 6" key="2">
    <citation type="submission" date="2017-06" db="EMBL/GenBank/DDBJ databases">
        <title>Isolation and characterization of a thermophilic and butanogenic Thermoanaerobacterium thermosaccharolyticum M5 capable of efficient degradation of hemicellulose.</title>
        <authorList>
            <person name="Xin F."/>
            <person name="Jiang Y."/>
        </authorList>
    </citation>
    <scope>NUCLEOTIDE SEQUENCE [LARGE SCALE GENOMIC DNA]</scope>
    <source>
        <strain evidence="4 6">M5</strain>
    </source>
</reference>
<dbReference type="RefSeq" id="WP_015311910.1">
    <property type="nucleotide sequence ID" value="NZ_CP016893.1"/>
</dbReference>
<reference evidence="3 5" key="1">
    <citation type="submission" date="2016-08" db="EMBL/GenBank/DDBJ databases">
        <title>A novel genetic cassette of butanologenic Thermoanaerobacterium thermosaccharolyticum that directly convert cellulose to butanol.</title>
        <authorList>
            <person name="Li T."/>
            <person name="He J."/>
        </authorList>
    </citation>
    <scope>NUCLEOTIDE SEQUENCE [LARGE SCALE GENOMIC DNA]</scope>
    <source>
        <strain evidence="3 5">TG57</strain>
    </source>
</reference>
<dbReference type="Gene3D" id="3.30.70.1880">
    <property type="entry name" value="Protein of unknown function DUF881"/>
    <property type="match status" value="1"/>
</dbReference>
<feature type="coiled-coil region" evidence="2">
    <location>
        <begin position="38"/>
        <end position="72"/>
    </location>
</feature>
<dbReference type="EMBL" id="CP016893">
    <property type="protein sequence ID" value="AST58728.1"/>
    <property type="molecule type" value="Genomic_DNA"/>
</dbReference>
<evidence type="ECO:0008006" key="7">
    <source>
        <dbReference type="Google" id="ProtNLM"/>
    </source>
</evidence>
<dbReference type="PANTHER" id="PTHR37313:SF2">
    <property type="entry name" value="UPF0749 PROTEIN YLXX"/>
    <property type="match status" value="1"/>
</dbReference>
<evidence type="ECO:0000313" key="5">
    <source>
        <dbReference type="Proteomes" id="UP000214975"/>
    </source>
</evidence>
<evidence type="ECO:0000313" key="6">
    <source>
        <dbReference type="Proteomes" id="UP000215301"/>
    </source>
</evidence>
<organism evidence="4 6">
    <name type="scientific">Thermoanaerobacterium thermosaccharolyticum</name>
    <name type="common">Clostridium thermosaccharolyticum</name>
    <dbReference type="NCBI Taxonomy" id="1517"/>
    <lineage>
        <taxon>Bacteria</taxon>
        <taxon>Bacillati</taxon>
        <taxon>Bacillota</taxon>
        <taxon>Clostridia</taxon>
        <taxon>Thermoanaerobacterales</taxon>
        <taxon>Thermoanaerobacteraceae</taxon>
        <taxon>Thermoanaerobacterium</taxon>
    </lineage>
</organism>
<dbReference type="EMBL" id="NKHD01000019">
    <property type="protein sequence ID" value="OXT07838.1"/>
    <property type="molecule type" value="Genomic_DNA"/>
</dbReference>
<sequence>MKKNFFISIAFVCIVLGIMISTQFRNVKNSDNITVQRAEELTSKLNQVQKERDELKKQINDLESKISSYENSAAKTSAVTKSLKDDLDKYKELAGLSDVEGPGVIVTINNSDKQLQPGDDQNAFLVHDEDLLNIVNELRAAGAEAISINDQRLVATSEIRMIGTTMDINSVRFNAPYVVKAIGNPDTLEAALKLKGGIVDTLLNWGIQVSIKRSDKLLVKKYDGVLTYKYAKPYEGGND</sequence>
<accession>A0A231VIG3</accession>
<dbReference type="AlphaFoldDB" id="A0A231VIG3"/>
<evidence type="ECO:0000256" key="2">
    <source>
        <dbReference type="SAM" id="Coils"/>
    </source>
</evidence>